<keyword evidence="3 8" id="KW-0067">ATP-binding</keyword>
<sequence>MDWIKEIISIIPPLSFDSHKGQAGRIGIVGGSENYTGAPYFAAISALKVGCDLSHVFCTPDASQVIKSYSPELIVHPIIGSPNIYEEMQKQLPYLHSLVIGPGLGREKTTFHSTSAVIESAVKHGLPLVFDADALFYLNEHHGEIAWFDRAILTPNKVEFSRLYSSVTGDEITADPSTVTVKYLAKKLGFVTIVAKGRQDIISDGNTVVVCDEPGSPKRCGGQGDLLSGALGVFNFWARQAKLNVSCQPTVLAAMAACMLTRRCGYLAFQKFKRSTLTTDMIGEINEAFSSLYT</sequence>
<dbReference type="Gene3D" id="3.40.1190.20">
    <property type="match status" value="1"/>
</dbReference>
<dbReference type="Pfam" id="PF01256">
    <property type="entry name" value="Carb_kinase"/>
    <property type="match status" value="1"/>
</dbReference>
<dbReference type="PROSITE" id="PS51383">
    <property type="entry name" value="YJEF_C_3"/>
    <property type="match status" value="1"/>
</dbReference>
<feature type="binding site" evidence="8">
    <location>
        <position position="225"/>
    </location>
    <ligand>
        <name>(6S)-NADPHX</name>
        <dbReference type="ChEBI" id="CHEBI:64076"/>
    </ligand>
</feature>
<comment type="caution">
    <text evidence="10">The sequence shown here is derived from an EMBL/GenBank/DDBJ whole genome shotgun (WGS) entry which is preliminary data.</text>
</comment>
<comment type="cofactor">
    <cofactor evidence="8">
        <name>Mg(2+)</name>
        <dbReference type="ChEBI" id="CHEBI:18420"/>
    </cofactor>
</comment>
<dbReference type="NCBIfam" id="TIGR00196">
    <property type="entry name" value="yjeF_cterm"/>
    <property type="match status" value="1"/>
</dbReference>
<dbReference type="CDD" id="cd01171">
    <property type="entry name" value="YXKO-related"/>
    <property type="match status" value="1"/>
</dbReference>
<dbReference type="Proteomes" id="UP000827092">
    <property type="component" value="Unassembled WGS sequence"/>
</dbReference>
<comment type="function">
    <text evidence="8">Catalyzes the dehydration of the S-form of NAD(P)HX at the expense of ATP, which is converted to ADP. Together with NAD(P)HX epimerase, which catalyzes the epimerization of the S- and R-forms, the enzyme allows the repair of both epimers of NAD(P)HX, a damaged form of NAD(P)H that is a result of enzymatic or heat-dependent hydration.</text>
</comment>
<feature type="binding site" evidence="8">
    <location>
        <begin position="196"/>
        <end position="200"/>
    </location>
    <ligand>
        <name>ATP</name>
        <dbReference type="ChEBI" id="CHEBI:30616"/>
    </ligand>
</feature>
<feature type="binding site" evidence="8">
    <location>
        <begin position="215"/>
        <end position="224"/>
    </location>
    <ligand>
        <name>ATP</name>
        <dbReference type="ChEBI" id="CHEBI:30616"/>
    </ligand>
</feature>
<evidence type="ECO:0000256" key="3">
    <source>
        <dbReference type="ARBA" id="ARBA00022840"/>
    </source>
</evidence>
<keyword evidence="6 8" id="KW-0456">Lyase</keyword>
<keyword evidence="11" id="KW-1185">Reference proteome</keyword>
<dbReference type="SUPFAM" id="SSF53613">
    <property type="entry name" value="Ribokinase-like"/>
    <property type="match status" value="1"/>
</dbReference>
<evidence type="ECO:0000256" key="8">
    <source>
        <dbReference type="HAMAP-Rule" id="MF_03157"/>
    </source>
</evidence>
<keyword evidence="5 8" id="KW-0520">NAD</keyword>
<evidence type="ECO:0000256" key="6">
    <source>
        <dbReference type="ARBA" id="ARBA00023239"/>
    </source>
</evidence>
<feature type="binding site" evidence="8">
    <location>
        <position position="103"/>
    </location>
    <ligand>
        <name>(6S)-NADPHX</name>
        <dbReference type="ChEBI" id="CHEBI:64076"/>
    </ligand>
</feature>
<dbReference type="EC" id="4.2.1.93" evidence="8"/>
<dbReference type="InterPro" id="IPR029056">
    <property type="entry name" value="Ribokinase-like"/>
</dbReference>
<evidence type="ECO:0000256" key="1">
    <source>
        <dbReference type="ARBA" id="ARBA00022553"/>
    </source>
</evidence>
<evidence type="ECO:0000313" key="11">
    <source>
        <dbReference type="Proteomes" id="UP000827092"/>
    </source>
</evidence>
<dbReference type="PANTHER" id="PTHR12592:SF0">
    <property type="entry name" value="ATP-DEPENDENT (S)-NAD(P)H-HYDRATE DEHYDRATASE"/>
    <property type="match status" value="1"/>
</dbReference>
<name>A0AAV6V9G2_9ARAC</name>
<evidence type="ECO:0000256" key="4">
    <source>
        <dbReference type="ARBA" id="ARBA00022857"/>
    </source>
</evidence>
<dbReference type="EMBL" id="JAFNEN010000133">
    <property type="protein sequence ID" value="KAG8192921.1"/>
    <property type="molecule type" value="Genomic_DNA"/>
</dbReference>
<dbReference type="GO" id="GO:0047453">
    <property type="term" value="F:ATP-dependent NAD(P)H-hydrate dehydratase activity"/>
    <property type="evidence" value="ECO:0007669"/>
    <property type="project" value="UniProtKB-UniRule"/>
</dbReference>
<dbReference type="GO" id="GO:0110051">
    <property type="term" value="P:metabolite repair"/>
    <property type="evidence" value="ECO:0007669"/>
    <property type="project" value="TreeGrafter"/>
</dbReference>
<comment type="similarity">
    <text evidence="8">Belongs to the NnrD/CARKD family.</text>
</comment>
<dbReference type="PANTHER" id="PTHR12592">
    <property type="entry name" value="ATP-DEPENDENT (S)-NAD(P)H-HYDRATE DEHYDRATASE FAMILY MEMBER"/>
    <property type="match status" value="1"/>
</dbReference>
<evidence type="ECO:0000259" key="9">
    <source>
        <dbReference type="PROSITE" id="PS51383"/>
    </source>
</evidence>
<gene>
    <name evidence="10" type="ORF">JTE90_025629</name>
</gene>
<keyword evidence="4" id="KW-0521">NADP</keyword>
<feature type="binding site" evidence="8">
    <location>
        <begin position="156"/>
        <end position="162"/>
    </location>
    <ligand>
        <name>(6S)-NADPHX</name>
        <dbReference type="ChEBI" id="CHEBI:64076"/>
    </ligand>
</feature>
<dbReference type="InterPro" id="IPR000631">
    <property type="entry name" value="CARKD"/>
</dbReference>
<dbReference type="GO" id="GO:0005524">
    <property type="term" value="F:ATP binding"/>
    <property type="evidence" value="ECO:0007669"/>
    <property type="project" value="UniProtKB-KW"/>
</dbReference>
<reference evidence="10 11" key="1">
    <citation type="journal article" date="2022" name="Nat. Ecol. Evol.">
        <title>A masculinizing supergene underlies an exaggerated male reproductive morph in a spider.</title>
        <authorList>
            <person name="Hendrickx F."/>
            <person name="De Corte Z."/>
            <person name="Sonet G."/>
            <person name="Van Belleghem S.M."/>
            <person name="Kostlbacher S."/>
            <person name="Vangestel C."/>
        </authorList>
    </citation>
    <scope>NUCLEOTIDE SEQUENCE [LARGE SCALE GENOMIC DNA]</scope>
    <source>
        <strain evidence="10">W744_W776</strain>
    </source>
</reference>
<protein>
    <recommendedName>
        <fullName evidence="8">ATP-dependent (S)-NAD(P)H-hydrate dehydratase</fullName>
        <ecNumber evidence="8">4.2.1.93</ecNumber>
    </recommendedName>
    <alternativeName>
        <fullName evidence="8">ATP-dependent NAD(P)HX dehydratase</fullName>
    </alternativeName>
</protein>
<evidence type="ECO:0000256" key="5">
    <source>
        <dbReference type="ARBA" id="ARBA00023027"/>
    </source>
</evidence>
<comment type="catalytic activity">
    <reaction evidence="8">
        <text>(6S)-NADHX + ATP = ADP + phosphate + NADH + H(+)</text>
        <dbReference type="Rhea" id="RHEA:19017"/>
        <dbReference type="ChEBI" id="CHEBI:15378"/>
        <dbReference type="ChEBI" id="CHEBI:30616"/>
        <dbReference type="ChEBI" id="CHEBI:43474"/>
        <dbReference type="ChEBI" id="CHEBI:57945"/>
        <dbReference type="ChEBI" id="CHEBI:64074"/>
        <dbReference type="ChEBI" id="CHEBI:456216"/>
        <dbReference type="EC" id="4.2.1.93"/>
    </reaction>
</comment>
<keyword evidence="1 8" id="KW-0597">Phosphoprotein</keyword>
<organism evidence="10 11">
    <name type="scientific">Oedothorax gibbosus</name>
    <dbReference type="NCBI Taxonomy" id="931172"/>
    <lineage>
        <taxon>Eukaryota</taxon>
        <taxon>Metazoa</taxon>
        <taxon>Ecdysozoa</taxon>
        <taxon>Arthropoda</taxon>
        <taxon>Chelicerata</taxon>
        <taxon>Arachnida</taxon>
        <taxon>Araneae</taxon>
        <taxon>Araneomorphae</taxon>
        <taxon>Entelegynae</taxon>
        <taxon>Araneoidea</taxon>
        <taxon>Linyphiidae</taxon>
        <taxon>Erigoninae</taxon>
        <taxon>Oedothorax</taxon>
    </lineage>
</organism>
<comment type="catalytic activity">
    <reaction evidence="7 8">
        <text>(6S)-NADPHX + ATP = ADP + phosphate + NADPH + H(+)</text>
        <dbReference type="Rhea" id="RHEA:32231"/>
        <dbReference type="ChEBI" id="CHEBI:15378"/>
        <dbReference type="ChEBI" id="CHEBI:30616"/>
        <dbReference type="ChEBI" id="CHEBI:43474"/>
        <dbReference type="ChEBI" id="CHEBI:57783"/>
        <dbReference type="ChEBI" id="CHEBI:64076"/>
        <dbReference type="ChEBI" id="CHEBI:456216"/>
        <dbReference type="EC" id="4.2.1.93"/>
    </reaction>
</comment>
<evidence type="ECO:0000313" key="10">
    <source>
        <dbReference type="EMBL" id="KAG8192921.1"/>
    </source>
</evidence>
<dbReference type="FunFam" id="3.40.1190.20:FF:000023">
    <property type="entry name" value="ATP-dependent (S)-NAD(P)H-hydrate dehydratase"/>
    <property type="match status" value="1"/>
</dbReference>
<evidence type="ECO:0000256" key="2">
    <source>
        <dbReference type="ARBA" id="ARBA00022741"/>
    </source>
</evidence>
<accession>A0AAV6V9G2</accession>
<proteinExistence type="inferred from homology"/>
<keyword evidence="2 8" id="KW-0547">Nucleotide-binding</keyword>
<dbReference type="AlphaFoldDB" id="A0AAV6V9G2"/>
<dbReference type="HAMAP" id="MF_01965">
    <property type="entry name" value="NADHX_dehydratase"/>
    <property type="match status" value="1"/>
</dbReference>
<dbReference type="GO" id="GO:0046496">
    <property type="term" value="P:nicotinamide nucleotide metabolic process"/>
    <property type="evidence" value="ECO:0007669"/>
    <property type="project" value="UniProtKB-UniRule"/>
</dbReference>
<feature type="domain" description="YjeF C-terminal" evidence="9">
    <location>
        <begin position="3"/>
        <end position="292"/>
    </location>
</feature>
<evidence type="ECO:0000256" key="7">
    <source>
        <dbReference type="ARBA" id="ARBA00047472"/>
    </source>
</evidence>